<feature type="region of interest" description="Disordered" evidence="1">
    <location>
        <begin position="371"/>
        <end position="398"/>
    </location>
</feature>
<name>A0A383S844_9ACTN</name>
<reference evidence="4" key="1">
    <citation type="submission" date="2018-08" db="EMBL/GenBank/DDBJ databases">
        <authorList>
            <person name="Hornung B."/>
        </authorList>
    </citation>
    <scope>NUCLEOTIDE SEQUENCE [LARGE SCALE GENOMIC DNA]</scope>
</reference>
<dbReference type="EMBL" id="UNQJ01000009">
    <property type="protein sequence ID" value="SYZ33584.1"/>
    <property type="molecule type" value="Genomic_DNA"/>
</dbReference>
<dbReference type="AlphaFoldDB" id="A0A383S844"/>
<evidence type="ECO:0000256" key="1">
    <source>
        <dbReference type="SAM" id="MobiDB-lite"/>
    </source>
</evidence>
<evidence type="ECO:0000313" key="3">
    <source>
        <dbReference type="EMBL" id="SYZ33584.1"/>
    </source>
</evidence>
<evidence type="ECO:0000313" key="5">
    <source>
        <dbReference type="Proteomes" id="UP000279336"/>
    </source>
</evidence>
<proteinExistence type="predicted"/>
<dbReference type="OrthoDB" id="3756696at2"/>
<evidence type="ECO:0000313" key="4">
    <source>
        <dbReference type="Proteomes" id="UP000263928"/>
    </source>
</evidence>
<dbReference type="Proteomes" id="UP000263928">
    <property type="component" value="Unassembled WGS sequence"/>
</dbReference>
<keyword evidence="4" id="KW-1185">Reference proteome</keyword>
<gene>
    <name evidence="2" type="ORF">D7U36_07760</name>
    <name evidence="3" type="ORF">PROPAUS_1503</name>
</gene>
<protein>
    <submittedName>
        <fullName evidence="2">DUF3375 family protein</fullName>
    </submittedName>
</protein>
<accession>A0A383S844</accession>
<dbReference type="Pfam" id="PF11855">
    <property type="entry name" value="DUF3375"/>
    <property type="match status" value="1"/>
</dbReference>
<sequence length="493" mass="55822">MASDIRADVARVESALDTPTLKLLDRKSASIALPVFASLFPENADPIPTERFHTRVDALLDELRASGYDVPLSSGKQLASQWVRERWLYHDPGREDETYRLTSDAEQALDYVTRATRTTLNVSASRIETMRRVVAEAALAAHPDREKRMSYLHGEITRLTAEYERLQAGGELQPVSDDELAEQFANVLRELEGLPADFRRVEEAVRAVHRDVAQRFRNEDRPVREVIDYYLDQSQQLLTATPEGRAFSGALQLLREPDWLRRLRDDLGTILEHPLADALLPEENRQLRGTVEVLRRGIDSVLAQRHRATATLSEHIQNYDHVRNRELDLVLRGIDEQLRGWMQHARARDHVDVGLLPAPLEIDALKLNTFDPDSEKPPEPLEDVSDLIPAPPDLDDIRKQGGPRLDDLRGRIREQLHSDALDSAAHLFNTLPDDLKRPVEVLGMLHLLAEMGADIDLAAREPVRTIRPDGTTRTLAMPRTRLTAPENRGDDDD</sequence>
<dbReference type="Proteomes" id="UP000279336">
    <property type="component" value="Unassembled WGS sequence"/>
</dbReference>
<organism evidence="3 4">
    <name type="scientific">Propionibacterium australiense</name>
    <dbReference type="NCBI Taxonomy" id="119981"/>
    <lineage>
        <taxon>Bacteria</taxon>
        <taxon>Bacillati</taxon>
        <taxon>Actinomycetota</taxon>
        <taxon>Actinomycetes</taxon>
        <taxon>Propionibacteriales</taxon>
        <taxon>Propionibacteriaceae</taxon>
        <taxon>Propionibacterium</taxon>
    </lineage>
</organism>
<reference evidence="2 5" key="3">
    <citation type="submission" date="2018-10" db="EMBL/GenBank/DDBJ databases">
        <title>Propionibacterium australiense Genome Sequencing and Assembly.</title>
        <authorList>
            <person name="Bernier A.-M."/>
            <person name="Bernard K."/>
        </authorList>
    </citation>
    <scope>NUCLEOTIDE SEQUENCE [LARGE SCALE GENOMIC DNA]</scope>
    <source>
        <strain evidence="2 5">NML98A078</strain>
    </source>
</reference>
<dbReference type="RefSeq" id="WP_119161921.1">
    <property type="nucleotide sequence ID" value="NZ_LR134442.1"/>
</dbReference>
<reference evidence="3" key="2">
    <citation type="submission" date="2018-08" db="EMBL/GenBank/DDBJ databases">
        <authorList>
            <person name="Ferrada E.E."/>
            <person name="Latorre B.A."/>
        </authorList>
    </citation>
    <scope>NUCLEOTIDE SEQUENCE [LARGE SCALE GENOMIC DNA]</scope>
    <source>
        <strain evidence="3">Propionibacterium_australiense1</strain>
    </source>
</reference>
<evidence type="ECO:0000313" key="2">
    <source>
        <dbReference type="EMBL" id="RLP09677.1"/>
    </source>
</evidence>
<dbReference type="InterPro" id="IPR021804">
    <property type="entry name" value="DUF3375"/>
</dbReference>
<dbReference type="EMBL" id="RCIW01000010">
    <property type="protein sequence ID" value="RLP09677.1"/>
    <property type="molecule type" value="Genomic_DNA"/>
</dbReference>